<dbReference type="FunFam" id="3.20.20.70:FF:000037">
    <property type="entry name" value="Tryptophan synthase alpha chain"/>
    <property type="match status" value="1"/>
</dbReference>
<comment type="catalytic activity">
    <reaction evidence="8 9">
        <text>(1S,2R)-1-C-(indol-3-yl)glycerol 3-phosphate + L-serine = D-glyceraldehyde 3-phosphate + L-tryptophan + H2O</text>
        <dbReference type="Rhea" id="RHEA:10532"/>
        <dbReference type="ChEBI" id="CHEBI:15377"/>
        <dbReference type="ChEBI" id="CHEBI:33384"/>
        <dbReference type="ChEBI" id="CHEBI:57912"/>
        <dbReference type="ChEBI" id="CHEBI:58866"/>
        <dbReference type="ChEBI" id="CHEBI:59776"/>
        <dbReference type="EC" id="4.2.1.20"/>
    </reaction>
</comment>
<comment type="subunit">
    <text evidence="3 9">Tetramer of two alpha and two beta chains.</text>
</comment>
<organism evidence="11 12">
    <name type="scientific">Buchnera aphidicola subsp. Melaphis rhois</name>
    <dbReference type="NCBI Taxonomy" id="118103"/>
    <lineage>
        <taxon>Bacteria</taxon>
        <taxon>Pseudomonadati</taxon>
        <taxon>Pseudomonadota</taxon>
        <taxon>Gammaproteobacteria</taxon>
        <taxon>Enterobacterales</taxon>
        <taxon>Erwiniaceae</taxon>
        <taxon>Buchnera</taxon>
    </lineage>
</organism>
<dbReference type="InterPro" id="IPR013785">
    <property type="entry name" value="Aldolase_TIM"/>
</dbReference>
<dbReference type="EC" id="4.2.1.20" evidence="9"/>
<sequence>MNRYQKLCKKLIPFKKGCFIPFVVLGDPSIDMSLKIINALIENGADGLELGIPFSDPIADGEIIQKANLRAFNSKINLHKCFDILSEIREKHQTIPIGLLLYSNLIFKFGINKFYLKCYKIGIDSILIADLPIEESYVFRKYAIINNILPVFICPPDAKKNVIKNIAIHSQGYIYLLSRSGVTGINQEIMIPPLSLINKLKKLTKTPLIQGFGVSYPYQIQKIILSGISGVICGSIIAKLIENYFQDDDKLIKEIIFLSKSFKKATIIIE</sequence>
<evidence type="ECO:0000313" key="11">
    <source>
        <dbReference type="EMBL" id="QCI23564.1"/>
    </source>
</evidence>
<comment type="pathway">
    <text evidence="2 9">Amino-acid biosynthesis; L-tryptophan biosynthesis; L-tryptophan from chorismate: step 5/5.</text>
</comment>
<dbReference type="Gene3D" id="3.20.20.70">
    <property type="entry name" value="Aldolase class I"/>
    <property type="match status" value="1"/>
</dbReference>
<dbReference type="HAMAP" id="MF_00131">
    <property type="entry name" value="Trp_synth_alpha"/>
    <property type="match status" value="1"/>
</dbReference>
<dbReference type="GO" id="GO:0005829">
    <property type="term" value="C:cytosol"/>
    <property type="evidence" value="ECO:0007669"/>
    <property type="project" value="TreeGrafter"/>
</dbReference>
<evidence type="ECO:0000256" key="10">
    <source>
        <dbReference type="RuleBase" id="RU003662"/>
    </source>
</evidence>
<dbReference type="CDD" id="cd04724">
    <property type="entry name" value="Tryptophan_synthase_alpha"/>
    <property type="match status" value="1"/>
</dbReference>
<dbReference type="PANTHER" id="PTHR43406:SF1">
    <property type="entry name" value="TRYPTOPHAN SYNTHASE ALPHA CHAIN, CHLOROPLASTIC"/>
    <property type="match status" value="1"/>
</dbReference>
<evidence type="ECO:0000256" key="8">
    <source>
        <dbReference type="ARBA" id="ARBA00049047"/>
    </source>
</evidence>
<name>A0A4D6YC60_BUCMH</name>
<comment type="function">
    <text evidence="1 9">The alpha subunit is responsible for the aldol cleavage of indoleglycerol phosphate to indole and glyceraldehyde 3-phosphate.</text>
</comment>
<dbReference type="PROSITE" id="PS00167">
    <property type="entry name" value="TRP_SYNTHASE_ALPHA"/>
    <property type="match status" value="1"/>
</dbReference>
<proteinExistence type="inferred from homology"/>
<evidence type="ECO:0000256" key="3">
    <source>
        <dbReference type="ARBA" id="ARBA00011270"/>
    </source>
</evidence>
<protein>
    <recommendedName>
        <fullName evidence="9">Tryptophan synthase alpha chain</fullName>
        <ecNumber evidence="9">4.2.1.20</ecNumber>
    </recommendedName>
</protein>
<dbReference type="InterPro" id="IPR011060">
    <property type="entry name" value="RibuloseP-bd_barrel"/>
</dbReference>
<dbReference type="SUPFAM" id="SSF51366">
    <property type="entry name" value="Ribulose-phoshate binding barrel"/>
    <property type="match status" value="1"/>
</dbReference>
<feature type="active site" description="Proton acceptor" evidence="9">
    <location>
        <position position="60"/>
    </location>
</feature>
<dbReference type="OrthoDB" id="9804578at2"/>
<feature type="active site" description="Proton acceptor" evidence="9">
    <location>
        <position position="49"/>
    </location>
</feature>
<dbReference type="AlphaFoldDB" id="A0A4D6YC60"/>
<evidence type="ECO:0000256" key="6">
    <source>
        <dbReference type="ARBA" id="ARBA00023141"/>
    </source>
</evidence>
<keyword evidence="5 9" id="KW-0822">Tryptophan biosynthesis</keyword>
<dbReference type="InterPro" id="IPR018204">
    <property type="entry name" value="Trp_synthase_alpha_AS"/>
</dbReference>
<dbReference type="PANTHER" id="PTHR43406">
    <property type="entry name" value="TRYPTOPHAN SYNTHASE, ALPHA CHAIN"/>
    <property type="match status" value="1"/>
</dbReference>
<dbReference type="EMBL" id="CP033004">
    <property type="protein sequence ID" value="QCI23564.1"/>
    <property type="molecule type" value="Genomic_DNA"/>
</dbReference>
<dbReference type="InterPro" id="IPR002028">
    <property type="entry name" value="Trp_synthase_suA"/>
</dbReference>
<comment type="similarity">
    <text evidence="9 10">Belongs to the TrpA family.</text>
</comment>
<dbReference type="Pfam" id="PF00290">
    <property type="entry name" value="Trp_syntA"/>
    <property type="match status" value="1"/>
</dbReference>
<dbReference type="GO" id="GO:0004834">
    <property type="term" value="F:tryptophan synthase activity"/>
    <property type="evidence" value="ECO:0007669"/>
    <property type="project" value="UniProtKB-UniRule"/>
</dbReference>
<dbReference type="NCBIfam" id="TIGR00262">
    <property type="entry name" value="trpA"/>
    <property type="match status" value="1"/>
</dbReference>
<evidence type="ECO:0000256" key="9">
    <source>
        <dbReference type="HAMAP-Rule" id="MF_00131"/>
    </source>
</evidence>
<dbReference type="Proteomes" id="UP000298566">
    <property type="component" value="Chromosome"/>
</dbReference>
<evidence type="ECO:0000313" key="12">
    <source>
        <dbReference type="Proteomes" id="UP000298566"/>
    </source>
</evidence>
<evidence type="ECO:0000256" key="1">
    <source>
        <dbReference type="ARBA" id="ARBA00003365"/>
    </source>
</evidence>
<evidence type="ECO:0000256" key="4">
    <source>
        <dbReference type="ARBA" id="ARBA00022605"/>
    </source>
</evidence>
<evidence type="ECO:0000256" key="2">
    <source>
        <dbReference type="ARBA" id="ARBA00004733"/>
    </source>
</evidence>
<accession>A0A4D6YC60</accession>
<keyword evidence="7 9" id="KW-0456">Lyase</keyword>
<reference evidence="11 12" key="1">
    <citation type="submission" date="2018-10" db="EMBL/GenBank/DDBJ databases">
        <title>Comparative functional genomics of the obligate endosymbiont Buchnera aphidicola.</title>
        <authorList>
            <person name="Chong R.A."/>
        </authorList>
    </citation>
    <scope>NUCLEOTIDE SEQUENCE [LARGE SCALE GENOMIC DNA]</scope>
    <source>
        <strain evidence="11 12">Mrh</strain>
    </source>
</reference>
<evidence type="ECO:0000256" key="7">
    <source>
        <dbReference type="ARBA" id="ARBA00023239"/>
    </source>
</evidence>
<dbReference type="RefSeq" id="WP_158336485.1">
    <property type="nucleotide sequence ID" value="NZ_CP033004.1"/>
</dbReference>
<gene>
    <name evidence="9" type="primary">trpA</name>
    <name evidence="11" type="ORF">D9V73_01310</name>
</gene>
<evidence type="ECO:0000256" key="5">
    <source>
        <dbReference type="ARBA" id="ARBA00022822"/>
    </source>
</evidence>
<keyword evidence="6 9" id="KW-0057">Aromatic amino acid biosynthesis</keyword>
<dbReference type="UniPathway" id="UPA00035">
    <property type="reaction ID" value="UER00044"/>
</dbReference>
<keyword evidence="4 9" id="KW-0028">Amino-acid biosynthesis</keyword>